<comment type="caution">
    <text evidence="1">The sequence shown here is derived from an EMBL/GenBank/DDBJ whole genome shotgun (WGS) entry which is preliminary data.</text>
</comment>
<name>A0ABX0IU54_9FLAO</name>
<sequence length="63" mass="7032">MKKIEDFQKEKLNADLTIITGGRNDPKNTSTTWVTGVCDIHHDTNGNDQIDPGECVDIVKCEE</sequence>
<protein>
    <submittedName>
        <fullName evidence="1">Uncharacterized protein</fullName>
    </submittedName>
</protein>
<keyword evidence="2" id="KW-1185">Reference proteome</keyword>
<proteinExistence type="predicted"/>
<dbReference type="EMBL" id="VEVQ02000007">
    <property type="protein sequence ID" value="NHN26337.1"/>
    <property type="molecule type" value="Genomic_DNA"/>
</dbReference>
<dbReference type="Proteomes" id="UP000817854">
    <property type="component" value="Unassembled WGS sequence"/>
</dbReference>
<accession>A0ABX0IU54</accession>
<gene>
    <name evidence="1" type="ORF">FIA58_011665</name>
</gene>
<dbReference type="RefSeq" id="WP_140962669.1">
    <property type="nucleotide sequence ID" value="NZ_VEVQ02000007.1"/>
</dbReference>
<organism evidence="1 2">
    <name type="scientific">Flavobacterium jejuense</name>
    <dbReference type="NCBI Taxonomy" id="1544455"/>
    <lineage>
        <taxon>Bacteria</taxon>
        <taxon>Pseudomonadati</taxon>
        <taxon>Bacteroidota</taxon>
        <taxon>Flavobacteriia</taxon>
        <taxon>Flavobacteriales</taxon>
        <taxon>Flavobacteriaceae</taxon>
        <taxon>Flavobacterium</taxon>
    </lineage>
</organism>
<reference evidence="1" key="2">
    <citation type="submission" date="2020-02" db="EMBL/GenBank/DDBJ databases">
        <title>Flavobacterium profundi sp. nov., isolated from a deep-sea seamount.</title>
        <authorList>
            <person name="Zhang D.-C."/>
        </authorList>
    </citation>
    <scope>NUCLEOTIDE SEQUENCE</scope>
    <source>
        <strain evidence="1">EC11</strain>
    </source>
</reference>
<evidence type="ECO:0000313" key="1">
    <source>
        <dbReference type="EMBL" id="NHN26337.1"/>
    </source>
</evidence>
<evidence type="ECO:0000313" key="2">
    <source>
        <dbReference type="Proteomes" id="UP000817854"/>
    </source>
</evidence>
<reference evidence="1" key="1">
    <citation type="submission" date="2019-05" db="EMBL/GenBank/DDBJ databases">
        <authorList>
            <person name="Lianzixin W."/>
        </authorList>
    </citation>
    <scope>NUCLEOTIDE SEQUENCE</scope>
    <source>
        <strain evidence="1">EC11</strain>
    </source>
</reference>